<feature type="coiled-coil region" evidence="4">
    <location>
        <begin position="968"/>
        <end position="995"/>
    </location>
</feature>
<feature type="coiled-coil region" evidence="4">
    <location>
        <begin position="763"/>
        <end position="794"/>
    </location>
</feature>
<feature type="domain" description="RecF/RecN/SMC N-terminal" evidence="6">
    <location>
        <begin position="34"/>
        <end position="1121"/>
    </location>
</feature>
<reference evidence="7 8" key="1">
    <citation type="submission" date="2019-07" db="EMBL/GenBank/DDBJ databases">
        <title>Genomes of Cafeteria roenbergensis.</title>
        <authorList>
            <person name="Fischer M.G."/>
            <person name="Hackl T."/>
            <person name="Roman M."/>
        </authorList>
    </citation>
    <scope>NUCLEOTIDE SEQUENCE [LARGE SCALE GENOMIC DNA]</scope>
    <source>
        <strain evidence="7 8">E4-10P</strain>
    </source>
</reference>
<feature type="coiled-coil region" evidence="4">
    <location>
        <begin position="249"/>
        <end position="279"/>
    </location>
</feature>
<sequence length="1433" mass="152314">MAELGFADSDFRGVRLEEFHDGAVVMVKLKDFMIHKSATMRPGPNLNLVIGPNGSGKSSFISALCLGLGGKPGDMERATKLRGFVRNSASSGEILVALRAKEESRGYRTVHRRIFSARDASEWWLDGSSAKPAEVSALMLRLNIRMDNLCQFLPQERISRFAKMSPAELLRETEQVFPGERLYEAHTEIIEAQAMQGDAESQRETLTQAIAEKQDKLRRMEGPLASAQERRRRQELLAQKEQYLLAVQAHELSAQLTDAKQHRTELRAKREERREAAAAAADELQAHTEFHRGTADAVRAAGEALAAAKARRTHALQTASRAFKAYSSAHAAIHGMDVEREGMQRRLTLLEGQLEQNEARLAAMPDMESLKAARRAARQKAEEAGAEAAKLGSRGSEAQCKLNAAVAAQSDAEAAVGVIEHAAESARSTIQRSFRSRDRATALLAFAKAIEKGRSRGWFKGKVLLPACLEFPVWGPNADVFGAMLDTQLGQDDRMAVTCEHPDDKTLISGWRLFVGRDRPTAVGTVSAGPGSPLFPQEQSGGGASAAAAAGAAASSGGAGHGRFAGYKPVGLPVNHVSVAGDALYSRLSDEESTVVINDPKSPEAAEIRKRAIAAGTEPIRVTADLKARLAEACKLRDGSPVFVGSMYDELLQRGCDPLLLKASVMFNSVTDVLLAFDARAAEAALRRPEVVKMLPVGCRVITPTTVLSLALGKATKRVSQSVSAAVGVGARESRLCFPRPAPSELEEAVRAADACRARRAEAGEASREAAALLKEARKAREAADAAAEEARAALAARSSLERGRNRHLLSVEQLKAQMAEDATEEAARLFKEAIQCAARLAAATASHAKAAREVAPLARNYLAECAPLLATAGTRDRLEAAAAAAASELQAVEASVAQAEARTRELSQLTSEKKREFNEAAGGPEERKALVVRLSAMDSLPKDSAGLQMHIDTEKAALSMERSLGSAERLLVSFDEAKEQVRALTEELEALKSGLSGRDRELADNSEAFSRQMLAKVEVIDAAFGESLRRMRCAGKVEFSQPEGSARNWGIVVKVAYRQGEELTPLTGKRHSGGERATATMMYLLALQATATVPFRVVDEVNQGMDAANERSVFQELQRQCRPASGAASQPAHPPSSSSSSSSAAAAAVAGAAAAAAAAGSTAGPLGSALSVGGLDPATVAAASRTPRYGCQYFILTPKLLSNLVYEPHCRVHTVFNGAHVHLPGSAVSLRDIVAAKLGGGTARGGLTGAGAAAGGAKPPIQARARPARRSRAPAQESKQDEEALFDSDDDDDDDGDDDDGDDGDDGDDDDDGRQRRRVQAAARRRKRAAAGDATPSCAVVTTDRSKRPCAPALPRRAGARAREEDGGGGEYEAGPSDVEVAGRGAAEAMMVSPDMEASEGMLQLRLALLEAAGAAVGRRGRRRRIVTRSKA</sequence>
<dbReference type="InterPro" id="IPR003395">
    <property type="entry name" value="RecF/RecN/SMC_N"/>
</dbReference>
<dbReference type="GO" id="GO:0000724">
    <property type="term" value="P:double-strand break repair via homologous recombination"/>
    <property type="evidence" value="ECO:0007669"/>
    <property type="project" value="TreeGrafter"/>
</dbReference>
<feature type="compositionally biased region" description="Acidic residues" evidence="5">
    <location>
        <begin position="1284"/>
        <end position="1313"/>
    </location>
</feature>
<dbReference type="Gene3D" id="3.40.50.300">
    <property type="entry name" value="P-loop containing nucleotide triphosphate hydrolases"/>
    <property type="match status" value="2"/>
</dbReference>
<dbReference type="PANTHER" id="PTHR45916">
    <property type="entry name" value="STRUCTURAL MAINTENANCE OF CHROMOSOMES PROTEIN 5"/>
    <property type="match status" value="1"/>
</dbReference>
<evidence type="ECO:0000313" key="8">
    <source>
        <dbReference type="Proteomes" id="UP000322899"/>
    </source>
</evidence>
<dbReference type="PANTHER" id="PTHR45916:SF1">
    <property type="entry name" value="STRUCTURAL MAINTENANCE OF CHROMOSOMES PROTEIN 5"/>
    <property type="match status" value="1"/>
</dbReference>
<dbReference type="EMBL" id="VLTO01000031">
    <property type="protein sequence ID" value="KAA0173580.1"/>
    <property type="molecule type" value="Genomic_DNA"/>
</dbReference>
<evidence type="ECO:0000256" key="1">
    <source>
        <dbReference type="ARBA" id="ARBA00010171"/>
    </source>
</evidence>
<dbReference type="OrthoDB" id="10254973at2759"/>
<dbReference type="GO" id="GO:0030915">
    <property type="term" value="C:Smc5-Smc6 complex"/>
    <property type="evidence" value="ECO:0007669"/>
    <property type="project" value="TreeGrafter"/>
</dbReference>
<evidence type="ECO:0000256" key="3">
    <source>
        <dbReference type="ARBA" id="ARBA00023054"/>
    </source>
</evidence>
<feature type="coiled-coil region" evidence="4">
    <location>
        <begin position="876"/>
        <end position="910"/>
    </location>
</feature>
<feature type="region of interest" description="Disordered" evidence="5">
    <location>
        <begin position="1120"/>
        <end position="1143"/>
    </location>
</feature>
<feature type="region of interest" description="Disordered" evidence="5">
    <location>
        <begin position="1250"/>
        <end position="1379"/>
    </location>
</feature>
<keyword evidence="3 4" id="KW-0175">Coiled coil</keyword>
<feature type="compositionally biased region" description="Basic residues" evidence="5">
    <location>
        <begin position="1316"/>
        <end position="1330"/>
    </location>
</feature>
<gene>
    <name evidence="7" type="ORF">FNF27_04916</name>
</gene>
<evidence type="ECO:0000313" key="7">
    <source>
        <dbReference type="EMBL" id="KAA0173580.1"/>
    </source>
</evidence>
<protein>
    <recommendedName>
        <fullName evidence="2">Structural maintenance of chromosomes protein 5</fullName>
    </recommendedName>
</protein>
<dbReference type="InterPro" id="IPR027417">
    <property type="entry name" value="P-loop_NTPase"/>
</dbReference>
<evidence type="ECO:0000256" key="2">
    <source>
        <dbReference type="ARBA" id="ARBA00018687"/>
    </source>
</evidence>
<dbReference type="GO" id="GO:0005634">
    <property type="term" value="C:nucleus"/>
    <property type="evidence" value="ECO:0007669"/>
    <property type="project" value="TreeGrafter"/>
</dbReference>
<evidence type="ECO:0000256" key="4">
    <source>
        <dbReference type="SAM" id="Coils"/>
    </source>
</evidence>
<evidence type="ECO:0000256" key="5">
    <source>
        <dbReference type="SAM" id="MobiDB-lite"/>
    </source>
</evidence>
<feature type="compositionally biased region" description="Low complexity" evidence="5">
    <location>
        <begin position="1124"/>
        <end position="1143"/>
    </location>
</feature>
<evidence type="ECO:0000259" key="6">
    <source>
        <dbReference type="Pfam" id="PF02463"/>
    </source>
</evidence>
<dbReference type="Proteomes" id="UP000322899">
    <property type="component" value="Unassembled WGS sequence"/>
</dbReference>
<name>A0A5A8ECE2_CAFRO</name>
<dbReference type="GO" id="GO:0003697">
    <property type="term" value="F:single-stranded DNA binding"/>
    <property type="evidence" value="ECO:0007669"/>
    <property type="project" value="TreeGrafter"/>
</dbReference>
<proteinExistence type="inferred from homology"/>
<comment type="caution">
    <text evidence="7">The sequence shown here is derived from an EMBL/GenBank/DDBJ whole genome shotgun (WGS) entry which is preliminary data.</text>
</comment>
<comment type="similarity">
    <text evidence="1">Belongs to the SMC family. SMC5 subfamily.</text>
</comment>
<dbReference type="SUPFAM" id="SSF52540">
    <property type="entry name" value="P-loop containing nucleoside triphosphate hydrolases"/>
    <property type="match status" value="1"/>
</dbReference>
<organism evidence="7 8">
    <name type="scientific">Cafeteria roenbergensis</name>
    <name type="common">Marine flagellate</name>
    <dbReference type="NCBI Taxonomy" id="33653"/>
    <lineage>
        <taxon>Eukaryota</taxon>
        <taxon>Sar</taxon>
        <taxon>Stramenopiles</taxon>
        <taxon>Bigyra</taxon>
        <taxon>Opalozoa</taxon>
        <taxon>Bicosoecida</taxon>
        <taxon>Cafeteriaceae</taxon>
        <taxon>Cafeteria</taxon>
    </lineage>
</organism>
<dbReference type="Pfam" id="PF02463">
    <property type="entry name" value="SMC_N"/>
    <property type="match status" value="1"/>
</dbReference>
<accession>A0A5A8ECE2</accession>
<feature type="coiled-coil region" evidence="4">
    <location>
        <begin position="340"/>
        <end position="387"/>
    </location>
</feature>